<dbReference type="Gene3D" id="3.90.550.10">
    <property type="entry name" value="Spore Coat Polysaccharide Biosynthesis Protein SpsA, Chain A"/>
    <property type="match status" value="2"/>
</dbReference>
<sequence>MSAISDHALVVHVWHLDVLDDLVEAAANLPETTDQFVTIPNIFEAAQREQVALAFPRAQLLPIENIGQDVGALFQLMKQVDLGRYNFICKIHTKKGPNMPNEWRRALLDGVLGSQRQVKHIIDRFRTDPQVMLAGARQLYVHGPSYLEPNAEGVEKAFGEMIGDFDFRTEDWGFIAGTCFWIRTSILEEMAACSMDFHPAAYVTDGAPAHAAERMFGLGVAVRSGKMLLQDLRFSRRLPDEEHGFPNDLPRKWLRLAQVLTPLAVNMFIKPYRAPVEADALAKVSDVRRRVAVFASYSADGILPPQVIPYLEGLKPLTAGIVVVCDNDLLPSELEKLSGLAVHVITGRHGEYDFGSYKRGVAWAREAGLLDQADDLILCNDSCYGPVQSFAPMFATMEGKGLDFWGATDSHEFSYHLQSYFVVLTRRVFTSAAFMTFINGVTKQDNVQKVIINYEIGLTKILLEEGFAAAALIPNYLAGLHKKDPTYDNITLFPLYALERGLPLLKVKVMRNASMNTDGASRVLSWLRNNDEKLYKNINYDIEISRFNDAEDVKFTVIMPTFNRRWCISNAIASVMAQTHSNFELIIVDDASNDGTDYEVMNDFKDQIKQGKIRYLKLPTNVGVSRARNIGLSHADSPWIAYADSDNTMRPYFLSMMANCIANHPEKDALYGRMININEGSIIGRPFEQGDLIRGNFIDLGVFCHRRSIATKLGGFDDSLKRLVDWDLCIRYTRHQAPAYINRILLDYVDEERQDRISVRESYLKADVQVRHKHSPKPTVTSVILGYNHEDFIVEAIESALEQRGDFHHEILLADDGSTDGTARIMSRYVEKYPMKIRSITRGGNFGVSENYRHCFREAQGQFISVLEGDDYWTDPEKNIKQVTFLRDHLDAAMVLSRIELYDMKKNSRRLLKRQEGLPSMLSAADFARNEHLNLIVNLSCCMFRSDIMKRLPSTLYEPRLSEIAIAFYLDRIGGIGFLPQVMSTYRMNEKSVWTGADRTSQHQQAIDVRQCALRVARPIYRAIIQEHIDRRKDLLAAELIKVAA</sequence>
<dbReference type="EMBL" id="JAESHT010000044">
    <property type="protein sequence ID" value="MBL3675738.1"/>
    <property type="molecule type" value="Genomic_DNA"/>
</dbReference>
<organism evidence="2 3">
    <name type="scientific">Paracoccus aerius</name>
    <dbReference type="NCBI Taxonomy" id="1915382"/>
    <lineage>
        <taxon>Bacteria</taxon>
        <taxon>Pseudomonadati</taxon>
        <taxon>Pseudomonadota</taxon>
        <taxon>Alphaproteobacteria</taxon>
        <taxon>Rhodobacterales</taxon>
        <taxon>Paracoccaceae</taxon>
        <taxon>Paracoccus</taxon>
    </lineage>
</organism>
<protein>
    <submittedName>
        <fullName evidence="2">Glycosyltransferase</fullName>
    </submittedName>
</protein>
<feature type="domain" description="Glycosyltransferase 2-like" evidence="1">
    <location>
        <begin position="784"/>
        <end position="947"/>
    </location>
</feature>
<evidence type="ECO:0000313" key="3">
    <source>
        <dbReference type="Proteomes" id="UP000644749"/>
    </source>
</evidence>
<dbReference type="InterPro" id="IPR007739">
    <property type="entry name" value="RgpF"/>
</dbReference>
<dbReference type="Pfam" id="PF05045">
    <property type="entry name" value="RgpF"/>
    <property type="match status" value="2"/>
</dbReference>
<comment type="caution">
    <text evidence="2">The sequence shown here is derived from an EMBL/GenBank/DDBJ whole genome shotgun (WGS) entry which is preliminary data.</text>
</comment>
<feature type="domain" description="Glycosyltransferase 2-like" evidence="1">
    <location>
        <begin position="556"/>
        <end position="682"/>
    </location>
</feature>
<name>A0ABS1SAH1_9RHOB</name>
<dbReference type="PANTHER" id="PTHR22916">
    <property type="entry name" value="GLYCOSYLTRANSFERASE"/>
    <property type="match status" value="1"/>
</dbReference>
<evidence type="ECO:0000313" key="2">
    <source>
        <dbReference type="EMBL" id="MBL3675738.1"/>
    </source>
</evidence>
<dbReference type="InterPro" id="IPR001173">
    <property type="entry name" value="Glyco_trans_2-like"/>
</dbReference>
<keyword evidence="3" id="KW-1185">Reference proteome</keyword>
<dbReference type="Proteomes" id="UP000644749">
    <property type="component" value="Unassembled WGS sequence"/>
</dbReference>
<accession>A0ABS1SAH1</accession>
<evidence type="ECO:0000259" key="1">
    <source>
        <dbReference type="Pfam" id="PF00535"/>
    </source>
</evidence>
<dbReference type="Pfam" id="PF00535">
    <property type="entry name" value="Glycos_transf_2"/>
    <property type="match status" value="2"/>
</dbReference>
<reference evidence="2 3" key="1">
    <citation type="submission" date="2021-01" db="EMBL/GenBank/DDBJ databases">
        <title>011410 draft genome.</title>
        <authorList>
            <person name="Lang L."/>
        </authorList>
    </citation>
    <scope>NUCLEOTIDE SEQUENCE [LARGE SCALE GENOMIC DNA]</scope>
    <source>
        <strain evidence="2 3">KCTC 42845</strain>
    </source>
</reference>
<dbReference type="InterPro" id="IPR029044">
    <property type="entry name" value="Nucleotide-diphossugar_trans"/>
</dbReference>
<proteinExistence type="predicted"/>
<gene>
    <name evidence="2" type="ORF">JL111_19945</name>
</gene>
<dbReference type="SUPFAM" id="SSF53448">
    <property type="entry name" value="Nucleotide-diphospho-sugar transferases"/>
    <property type="match status" value="2"/>
</dbReference>